<dbReference type="GO" id="GO:0004523">
    <property type="term" value="F:RNA-DNA hybrid ribonuclease activity"/>
    <property type="evidence" value="ECO:0007669"/>
    <property type="project" value="InterPro"/>
</dbReference>
<sequence length="112" mass="12891">MPSHCGIHGNEQADKLAKEALTLHPPCHPMPLRNAKRLLRDKLRQKRISTFTDLAVGKPWSYLLEDQRHAQLSALSRVEGVACFRIITGHDYLQAHLFKVSDCLRQLFFEKM</sequence>
<accession>A0A8X7BI16</accession>
<dbReference type="Proteomes" id="UP000887159">
    <property type="component" value="Unassembled WGS sequence"/>
</dbReference>
<dbReference type="AlphaFoldDB" id="A0A8X7BI16"/>
<proteinExistence type="predicted"/>
<reference evidence="2" key="1">
    <citation type="submission" date="2020-08" db="EMBL/GenBank/DDBJ databases">
        <title>Multicomponent nature underlies the extraordinary mechanical properties of spider dragline silk.</title>
        <authorList>
            <person name="Kono N."/>
            <person name="Nakamura H."/>
            <person name="Mori M."/>
            <person name="Yoshida Y."/>
            <person name="Ohtoshi R."/>
            <person name="Malay A.D."/>
            <person name="Moran D.A.P."/>
            <person name="Tomita M."/>
            <person name="Numata K."/>
            <person name="Arakawa K."/>
        </authorList>
    </citation>
    <scope>NUCLEOTIDE SEQUENCE</scope>
</reference>
<gene>
    <name evidence="2" type="ORF">TNCV_751521</name>
</gene>
<dbReference type="PROSITE" id="PS50879">
    <property type="entry name" value="RNASE_H_1"/>
    <property type="match status" value="1"/>
</dbReference>
<evidence type="ECO:0000313" key="3">
    <source>
        <dbReference type="Proteomes" id="UP000887159"/>
    </source>
</evidence>
<name>A0A8X7BI16_TRICX</name>
<comment type="caution">
    <text evidence="2">The sequence shown here is derived from an EMBL/GenBank/DDBJ whole genome shotgun (WGS) entry which is preliminary data.</text>
</comment>
<keyword evidence="3" id="KW-1185">Reference proteome</keyword>
<organism evidence="2 3">
    <name type="scientific">Trichonephila clavipes</name>
    <name type="common">Golden silk orbweaver</name>
    <name type="synonym">Nephila clavipes</name>
    <dbReference type="NCBI Taxonomy" id="2585209"/>
    <lineage>
        <taxon>Eukaryota</taxon>
        <taxon>Metazoa</taxon>
        <taxon>Ecdysozoa</taxon>
        <taxon>Arthropoda</taxon>
        <taxon>Chelicerata</taxon>
        <taxon>Arachnida</taxon>
        <taxon>Araneae</taxon>
        <taxon>Araneomorphae</taxon>
        <taxon>Entelegynae</taxon>
        <taxon>Araneoidea</taxon>
        <taxon>Nephilidae</taxon>
        <taxon>Trichonephila</taxon>
    </lineage>
</organism>
<dbReference type="GO" id="GO:0003676">
    <property type="term" value="F:nucleic acid binding"/>
    <property type="evidence" value="ECO:0007669"/>
    <property type="project" value="InterPro"/>
</dbReference>
<evidence type="ECO:0000259" key="1">
    <source>
        <dbReference type="PROSITE" id="PS50879"/>
    </source>
</evidence>
<dbReference type="EMBL" id="BMAU01021397">
    <property type="protein sequence ID" value="GFY31189.1"/>
    <property type="molecule type" value="Genomic_DNA"/>
</dbReference>
<protein>
    <recommendedName>
        <fullName evidence="1">RNase H type-1 domain-containing protein</fullName>
    </recommendedName>
</protein>
<feature type="domain" description="RNase H type-1" evidence="1">
    <location>
        <begin position="1"/>
        <end position="22"/>
    </location>
</feature>
<dbReference type="InterPro" id="IPR002156">
    <property type="entry name" value="RNaseH_domain"/>
</dbReference>
<evidence type="ECO:0000313" key="2">
    <source>
        <dbReference type="EMBL" id="GFY31189.1"/>
    </source>
</evidence>